<dbReference type="AlphaFoldDB" id="A0A1I3NS32"/>
<protein>
    <submittedName>
        <fullName evidence="2">Uncharacterized protein</fullName>
    </submittedName>
</protein>
<keyword evidence="3" id="KW-1185">Reference proteome</keyword>
<dbReference type="STRING" id="289370.SAMN05216602_3989"/>
<feature type="compositionally biased region" description="Polar residues" evidence="1">
    <location>
        <begin position="309"/>
        <end position="320"/>
    </location>
</feature>
<evidence type="ECO:0000313" key="2">
    <source>
        <dbReference type="EMBL" id="SFJ12075.1"/>
    </source>
</evidence>
<evidence type="ECO:0000313" key="3">
    <source>
        <dbReference type="Proteomes" id="UP000183018"/>
    </source>
</evidence>
<dbReference type="EMBL" id="FORC01000004">
    <property type="protein sequence ID" value="SFJ12075.1"/>
    <property type="molecule type" value="Genomic_DNA"/>
</dbReference>
<dbReference type="RefSeq" id="WP_074888160.1">
    <property type="nucleotide sequence ID" value="NZ_FORC01000004.1"/>
</dbReference>
<dbReference type="Proteomes" id="UP000183018">
    <property type="component" value="Unassembled WGS sequence"/>
</dbReference>
<gene>
    <name evidence="2" type="ORF">SAMN05216602_3989</name>
</gene>
<feature type="region of interest" description="Disordered" evidence="1">
    <location>
        <begin position="257"/>
        <end position="280"/>
    </location>
</feature>
<name>A0A1I3NS32_9GAMM</name>
<proteinExistence type="predicted"/>
<evidence type="ECO:0000256" key="1">
    <source>
        <dbReference type="SAM" id="MobiDB-lite"/>
    </source>
</evidence>
<accession>A0A1I3NS32</accession>
<sequence length="529" mass="57082">MASNWPPSAITGIDPLPYHGLVYTVQGNPQIMLDPMDGRAPVPMPAFYSRYLGENHRMADYAAQQDGYLWDIGMPDPPPSPEIEAAGGKLLGRRIVGGGLFLPVRLGELTRHLFISGSVFDGQVRFEAQLRGGMGRTLAQLPLADVELDWSKAAIEYDGSLASRIMPVPSYGLSKLDISPDGTRHLFGVSLAGLADTAGWATTMVAIIELVLSLDDQGEVKGVATIRRTAAELLGSYSFTVNSDLQRLSSVADGYPSCTSHPVVQDRPNETSGDNGARGWESKRTGVVIGAVYAGDDIDLITASYADQRSETISTTTDSYQWGKPNADSGTCEPWQPGEEPPRPPTRQRYTSTYHYELAFSFRGASIDTSMDSDRLVTLMQPSGGRATGTSVTNDSASAGLQRTLEEEVAPGTLQSLDKLNPRNDAGLIYLPAALWATNYYTVSAVVRRNWVSLATFESYTLTGQPGYKTFWGPLLTPLGVVGETTEYPIRTSGSGLVPNFIYNAAFNPINGQAVRECDMPGRTIAGFI</sequence>
<dbReference type="OrthoDB" id="7013782at2"/>
<feature type="region of interest" description="Disordered" evidence="1">
    <location>
        <begin position="309"/>
        <end position="348"/>
    </location>
</feature>
<organism evidence="2 3">
    <name type="scientific">Phytopseudomonas argentinensis</name>
    <dbReference type="NCBI Taxonomy" id="289370"/>
    <lineage>
        <taxon>Bacteria</taxon>
        <taxon>Pseudomonadati</taxon>
        <taxon>Pseudomonadota</taxon>
        <taxon>Gammaproteobacteria</taxon>
        <taxon>Pseudomonadales</taxon>
        <taxon>Pseudomonadaceae</taxon>
        <taxon>Phytopseudomonas</taxon>
    </lineage>
</organism>
<reference evidence="3" key="1">
    <citation type="submission" date="2016-10" db="EMBL/GenBank/DDBJ databases">
        <authorList>
            <person name="Varghese N."/>
            <person name="Submissions S."/>
        </authorList>
    </citation>
    <scope>NUCLEOTIDE SEQUENCE [LARGE SCALE GENOMIC DNA]</scope>
    <source>
        <strain evidence="3">LMG 22563</strain>
    </source>
</reference>